<dbReference type="InterPro" id="IPR008271">
    <property type="entry name" value="Ser/Thr_kinase_AS"/>
</dbReference>
<dbReference type="InterPro" id="IPR000719">
    <property type="entry name" value="Prot_kinase_dom"/>
</dbReference>
<dbReference type="SUPFAM" id="SSF56112">
    <property type="entry name" value="Protein kinase-like (PK-like)"/>
    <property type="match status" value="1"/>
</dbReference>
<evidence type="ECO:0000313" key="2">
    <source>
        <dbReference type="EMBL" id="KAG7528286.1"/>
    </source>
</evidence>
<reference evidence="2" key="1">
    <citation type="submission" date="2020-04" db="EMBL/GenBank/DDBJ databases">
        <title>Analysis of mating type loci in Filobasidium floriforme.</title>
        <authorList>
            <person name="Nowrousian M."/>
        </authorList>
    </citation>
    <scope>NUCLEOTIDE SEQUENCE</scope>
    <source>
        <strain evidence="2">CBS 6242</strain>
    </source>
</reference>
<dbReference type="GO" id="GO:0005524">
    <property type="term" value="F:ATP binding"/>
    <property type="evidence" value="ECO:0007669"/>
    <property type="project" value="InterPro"/>
</dbReference>
<accession>A0A8K0NN61</accession>
<gene>
    <name evidence="2" type="ORF">FFLO_06270</name>
</gene>
<dbReference type="EMBL" id="JABELV010000193">
    <property type="protein sequence ID" value="KAG7528286.1"/>
    <property type="molecule type" value="Genomic_DNA"/>
</dbReference>
<evidence type="ECO:0000313" key="3">
    <source>
        <dbReference type="Proteomes" id="UP000812966"/>
    </source>
</evidence>
<dbReference type="Proteomes" id="UP000812966">
    <property type="component" value="Unassembled WGS sequence"/>
</dbReference>
<protein>
    <recommendedName>
        <fullName evidence="1">Protein kinase domain-containing protein</fullName>
    </recommendedName>
</protein>
<dbReference type="GO" id="GO:0004672">
    <property type="term" value="F:protein kinase activity"/>
    <property type="evidence" value="ECO:0007669"/>
    <property type="project" value="InterPro"/>
</dbReference>
<dbReference type="Gene3D" id="1.10.510.10">
    <property type="entry name" value="Transferase(Phosphotransferase) domain 1"/>
    <property type="match status" value="1"/>
</dbReference>
<dbReference type="PROSITE" id="PS50011">
    <property type="entry name" value="PROTEIN_KINASE_DOM"/>
    <property type="match status" value="1"/>
</dbReference>
<keyword evidence="3" id="KW-1185">Reference proteome</keyword>
<evidence type="ECO:0000259" key="1">
    <source>
        <dbReference type="PROSITE" id="PS50011"/>
    </source>
</evidence>
<organism evidence="2 3">
    <name type="scientific">Filobasidium floriforme</name>
    <dbReference type="NCBI Taxonomy" id="5210"/>
    <lineage>
        <taxon>Eukaryota</taxon>
        <taxon>Fungi</taxon>
        <taxon>Dikarya</taxon>
        <taxon>Basidiomycota</taxon>
        <taxon>Agaricomycotina</taxon>
        <taxon>Tremellomycetes</taxon>
        <taxon>Filobasidiales</taxon>
        <taxon>Filobasidiaceae</taxon>
        <taxon>Filobasidium</taxon>
    </lineage>
</organism>
<dbReference type="InterPro" id="IPR011009">
    <property type="entry name" value="Kinase-like_dom_sf"/>
</dbReference>
<sequence length="189" mass="20594">MVKPPGDDLWTVGLFSGLVMPVYEVLESKVKTASVDGVRGLVCNAFQQLRLFHQAGYVHGDVKMENFLVGADDAGGSRVLVADVEGSCKGGEGLTEKFIATIRFASISTLGHFLACSEDVAASLVTPIAPEAANKGMDYWSFGMMLLEIYCPEYLQAHFPIDCLVDKLKGKKKAEELVILEQIRQAYTK</sequence>
<dbReference type="AlphaFoldDB" id="A0A8K0NN61"/>
<proteinExistence type="predicted"/>
<name>A0A8K0NN61_9TREE</name>
<comment type="caution">
    <text evidence="2">The sequence shown here is derived from an EMBL/GenBank/DDBJ whole genome shotgun (WGS) entry which is preliminary data.</text>
</comment>
<feature type="domain" description="Protein kinase" evidence="1">
    <location>
        <begin position="1"/>
        <end position="189"/>
    </location>
</feature>
<dbReference type="PROSITE" id="PS00108">
    <property type="entry name" value="PROTEIN_KINASE_ST"/>
    <property type="match status" value="1"/>
</dbReference>